<dbReference type="Gene3D" id="3.50.50.60">
    <property type="entry name" value="FAD/NAD(P)-binding domain"/>
    <property type="match status" value="2"/>
</dbReference>
<dbReference type="OrthoDB" id="9806179at2"/>
<evidence type="ECO:0000256" key="1">
    <source>
        <dbReference type="ARBA" id="ARBA00001974"/>
    </source>
</evidence>
<keyword evidence="3" id="KW-0285">Flavoprotein</keyword>
<sequence length="303" mass="34254">MYYDVIIIGGGPAGLNAALNFGRGMKRTLIIDEDKPRNRVTQMSHGYLTQDGVKPTEFKRKAKADALKYKDVTYLKEYVELIEKVGKVFKIKTQFQTFQARQVLVATGLREQAPNITGFNEFYGQSIFYCPWCDGYEMHNKRLAVIFSGEMMTHMVKLLSNFSKDLVVFTNGEEDISKKDKVLLDNKGIDVYTATIARFIGKNGQLSAIELNNEQTISVEGAFARMHWDTQFDFLNQLNISRDENGKFETDLYGATSVEGLYVAGETKDNFGSQLLDSAANGGVVAKVMMMKQIEEDFDLWEI</sequence>
<comment type="cofactor">
    <cofactor evidence="1">
        <name>FAD</name>
        <dbReference type="ChEBI" id="CHEBI:57692"/>
    </cofactor>
</comment>
<dbReference type="EMBL" id="CP093217">
    <property type="protein sequence ID" value="UQW80564.1"/>
    <property type="molecule type" value="Genomic_DNA"/>
</dbReference>
<dbReference type="Proteomes" id="UP001056588">
    <property type="component" value="Chromosome"/>
</dbReference>
<gene>
    <name evidence="6" type="ORF">BTJ66_10610</name>
    <name evidence="7" type="ORF">MNY58_08120</name>
</gene>
<evidence type="ECO:0000313" key="8">
    <source>
        <dbReference type="Proteomes" id="UP000223828"/>
    </source>
</evidence>
<reference evidence="6" key="3">
    <citation type="submission" date="2017-10" db="EMBL/GenBank/DDBJ databases">
        <authorList>
            <person name="Vrbovska V."/>
            <person name="Kovarovic V."/>
            <person name="Indrakova A."/>
        </authorList>
    </citation>
    <scope>NUCLEOTIDE SEQUENCE</scope>
    <source>
        <strain evidence="6">CCM 8730</strain>
    </source>
</reference>
<dbReference type="PRINTS" id="PR00368">
    <property type="entry name" value="FADPNR"/>
</dbReference>
<dbReference type="PRINTS" id="PR00469">
    <property type="entry name" value="PNDRDTASEII"/>
</dbReference>
<reference evidence="8" key="2">
    <citation type="submission" date="2017-10" db="EMBL/GenBank/DDBJ databases">
        <title>Staphylococcus edaphicus sp. nov., isolated in Antarctica, harbouring mecC gene and genomic islands essential in adaptation to extreme environment.</title>
        <authorList>
            <person name="Pantucek R."/>
            <person name="Sedlacek I."/>
            <person name="Indrakova A."/>
            <person name="Vrbovska V."/>
            <person name="Maslanova I."/>
            <person name="Kovarovic V."/>
            <person name="Svec P."/>
            <person name="Kralova S."/>
            <person name="Kristofova L."/>
            <person name="Keklakova J."/>
            <person name="Petras P."/>
            <person name="Doskar J."/>
        </authorList>
    </citation>
    <scope>NUCLEOTIDE SEQUENCE [LARGE SCALE GENOMIC DNA]</scope>
    <source>
        <strain evidence="8">CCM 5085</strain>
    </source>
</reference>
<protein>
    <submittedName>
        <fullName evidence="6 7">Oxidoreductase</fullName>
    </submittedName>
</protein>
<evidence type="ECO:0000313" key="9">
    <source>
        <dbReference type="Proteomes" id="UP001056588"/>
    </source>
</evidence>
<dbReference type="InterPro" id="IPR036188">
    <property type="entry name" value="FAD/NAD-bd_sf"/>
</dbReference>
<organism evidence="6 8">
    <name type="scientific">Staphylococcus edaphicus</name>
    <dbReference type="NCBI Taxonomy" id="1955013"/>
    <lineage>
        <taxon>Bacteria</taxon>
        <taxon>Bacillati</taxon>
        <taxon>Bacillota</taxon>
        <taxon>Bacilli</taxon>
        <taxon>Bacillales</taxon>
        <taxon>Staphylococcaceae</taxon>
        <taxon>Staphylococcus</taxon>
    </lineage>
</organism>
<feature type="domain" description="FAD/NAD(P)-binding" evidence="5">
    <location>
        <begin position="3"/>
        <end position="268"/>
    </location>
</feature>
<dbReference type="RefSeq" id="WP_099090928.1">
    <property type="nucleotide sequence ID" value="NZ_CP093217.1"/>
</dbReference>
<dbReference type="InterPro" id="IPR050097">
    <property type="entry name" value="Ferredoxin-NADP_redctase_2"/>
</dbReference>
<accession>A0A2C6WNF1</accession>
<dbReference type="AlphaFoldDB" id="A0A2C6WNF1"/>
<evidence type="ECO:0000256" key="2">
    <source>
        <dbReference type="ARBA" id="ARBA00011738"/>
    </source>
</evidence>
<comment type="subunit">
    <text evidence="2">Homodimer.</text>
</comment>
<evidence type="ECO:0000313" key="7">
    <source>
        <dbReference type="EMBL" id="UQW80564.1"/>
    </source>
</evidence>
<dbReference type="EMBL" id="MRZN01000019">
    <property type="protein sequence ID" value="PHK48977.1"/>
    <property type="molecule type" value="Genomic_DNA"/>
</dbReference>
<evidence type="ECO:0000259" key="5">
    <source>
        <dbReference type="Pfam" id="PF07992"/>
    </source>
</evidence>
<reference evidence="7" key="4">
    <citation type="submission" date="2022-03" db="EMBL/GenBank/DDBJ databases">
        <title>Complete Genome Sequence of Staphylococcus edaphicus strain CCM 8731.</title>
        <authorList>
            <person name="Rimmer C.O."/>
            <person name="Thomas J.C."/>
        </authorList>
    </citation>
    <scope>NUCLEOTIDE SEQUENCE</scope>
    <source>
        <strain evidence="7">CCM 8731</strain>
    </source>
</reference>
<dbReference type="Proteomes" id="UP000223828">
    <property type="component" value="Unassembled WGS sequence"/>
</dbReference>
<name>A0A2C6WNF1_9STAP</name>
<dbReference type="PANTHER" id="PTHR48105">
    <property type="entry name" value="THIOREDOXIN REDUCTASE 1-RELATED-RELATED"/>
    <property type="match status" value="1"/>
</dbReference>
<dbReference type="Pfam" id="PF07992">
    <property type="entry name" value="Pyr_redox_2"/>
    <property type="match status" value="1"/>
</dbReference>
<evidence type="ECO:0000256" key="3">
    <source>
        <dbReference type="ARBA" id="ARBA00022630"/>
    </source>
</evidence>
<reference evidence="6" key="1">
    <citation type="journal article" date="2017" name="Appl. Environ. Microbiol.">
        <title>Staphylococcus edaphicus sp. nov., isolated in Antarctica, harbours mecC gene and genomic islands with suspected role in adaptation to extreme environment.</title>
        <authorList>
            <person name="Pantucek R."/>
            <person name="Sedlacek I."/>
            <person name="Indrakova A."/>
            <person name="Vrbovska V."/>
            <person name="Maslanova I."/>
            <person name="Kovarovic V."/>
            <person name="Svec P."/>
            <person name="Kralova S."/>
            <person name="Kristofova L."/>
            <person name="Keklakova J."/>
            <person name="Petras P."/>
            <person name="Doskar J."/>
        </authorList>
    </citation>
    <scope>NUCLEOTIDE SEQUENCE</scope>
    <source>
        <strain evidence="6">CCM 8730</strain>
    </source>
</reference>
<dbReference type="SUPFAM" id="SSF51905">
    <property type="entry name" value="FAD/NAD(P)-binding domain"/>
    <property type="match status" value="1"/>
</dbReference>
<evidence type="ECO:0000256" key="4">
    <source>
        <dbReference type="ARBA" id="ARBA00023002"/>
    </source>
</evidence>
<dbReference type="InterPro" id="IPR023753">
    <property type="entry name" value="FAD/NAD-binding_dom"/>
</dbReference>
<proteinExistence type="predicted"/>
<dbReference type="GO" id="GO:0016491">
    <property type="term" value="F:oxidoreductase activity"/>
    <property type="evidence" value="ECO:0007669"/>
    <property type="project" value="UniProtKB-KW"/>
</dbReference>
<evidence type="ECO:0000313" key="6">
    <source>
        <dbReference type="EMBL" id="PHK48977.1"/>
    </source>
</evidence>
<keyword evidence="4" id="KW-0560">Oxidoreductase</keyword>
<keyword evidence="9" id="KW-1185">Reference proteome</keyword>